<comment type="domain">
    <text evidence="8">The IMP cyclohydrolase activity resides in the N-terminal region.</text>
</comment>
<dbReference type="GO" id="GO:0004643">
    <property type="term" value="F:phosphoribosylaminoimidazolecarboxamide formyltransferase activity"/>
    <property type="evidence" value="ECO:0007669"/>
    <property type="project" value="UniProtKB-EC"/>
</dbReference>
<dbReference type="InterPro" id="IPR036914">
    <property type="entry name" value="MGS-like_dom_sf"/>
</dbReference>
<sequence length="529" mass="56788">MAEHSSPSSLPVRRALISVSDKTGIVDFARELAHRGVALLSTGGTYRLLMENGIAVTEVSEHTGFPEIMDGRVKTLHPKIHGGILGRRGQDDAVMAEHGIDPVDMVVVNLYPFAATVARPDCTLEDAIENIDIGGPTMVRACAKNHAHTTIVVDNGDYQRILDAMASSDGTVNHTLRFDLAVKAFEHTAGYDAAIADYLGQRVEDGEPGFPRTYNVQFHKKQSMRYGENPHQQAAFYVEANASEASVATAVQRQGKELSYNNVADTDAAFECVKAFSDTACVIVKHANPCGVAVADTPLDAYDKAFATDPTSAFGGIIAFNRPLDADTARAIIDRQFVEVIIAPGVSDEAAAIVAEKKNVRLLDAGNHWPGEREQAHDFKRVTGGLLVQDRDLGMVGRDELQVVTERAPSEQEMYDLSFAWKVAKYVKSNAIVYAKHGQTIGVGAGQMSRVYSAKIAGIKAADEGLEVPGSVMASDAFFPFRDGIDAAAAAGISAVIQPGGSMRDQEVIDAANEAGVAMVFTGMRHFKH</sequence>
<dbReference type="Gene3D" id="3.40.50.1380">
    <property type="entry name" value="Methylglyoxal synthase-like domain"/>
    <property type="match status" value="1"/>
</dbReference>
<dbReference type="SMART" id="SM00851">
    <property type="entry name" value="MGS"/>
    <property type="match status" value="1"/>
</dbReference>
<dbReference type="Gene3D" id="3.40.140.20">
    <property type="match status" value="2"/>
</dbReference>
<evidence type="ECO:0000256" key="2">
    <source>
        <dbReference type="ARBA" id="ARBA00004954"/>
    </source>
</evidence>
<name>A0ABV7M0J1_9GAMM</name>
<dbReference type="InterPro" id="IPR016193">
    <property type="entry name" value="Cytidine_deaminase-like"/>
</dbReference>
<dbReference type="EC" id="2.1.2.3" evidence="8"/>
<evidence type="ECO:0000313" key="10">
    <source>
        <dbReference type="EMBL" id="MFC3292378.1"/>
    </source>
</evidence>
<dbReference type="CDD" id="cd01421">
    <property type="entry name" value="IMPCH"/>
    <property type="match status" value="1"/>
</dbReference>
<dbReference type="PANTHER" id="PTHR11692">
    <property type="entry name" value="BIFUNCTIONAL PURINE BIOSYNTHESIS PROTEIN PURH"/>
    <property type="match status" value="1"/>
</dbReference>
<comment type="pathway">
    <text evidence="2 8">Purine metabolism; IMP biosynthesis via de novo pathway; 5-formamido-1-(5-phospho-D-ribosyl)imidazole-4-carboxamide from 5-amino-1-(5-phospho-D-ribosyl)imidazole-4-carboxamide (10-formyl THF route): step 1/1.</text>
</comment>
<comment type="caution">
    <text evidence="10">The sequence shown here is derived from an EMBL/GenBank/DDBJ whole genome shotgun (WGS) entry which is preliminary data.</text>
</comment>
<proteinExistence type="inferred from homology"/>
<dbReference type="PANTHER" id="PTHR11692:SF0">
    <property type="entry name" value="BIFUNCTIONAL PURINE BIOSYNTHESIS PROTEIN ATIC"/>
    <property type="match status" value="1"/>
</dbReference>
<evidence type="ECO:0000256" key="6">
    <source>
        <dbReference type="ARBA" id="ARBA00022801"/>
    </source>
</evidence>
<dbReference type="EMBL" id="JBHRUH010000015">
    <property type="protein sequence ID" value="MFC3292378.1"/>
    <property type="molecule type" value="Genomic_DNA"/>
</dbReference>
<comment type="catalytic activity">
    <reaction evidence="8">
        <text>(6R)-10-formyltetrahydrofolate + 5-amino-1-(5-phospho-beta-D-ribosyl)imidazole-4-carboxamide = 5-formamido-1-(5-phospho-D-ribosyl)imidazole-4-carboxamide + (6S)-5,6,7,8-tetrahydrofolate</text>
        <dbReference type="Rhea" id="RHEA:22192"/>
        <dbReference type="ChEBI" id="CHEBI:57453"/>
        <dbReference type="ChEBI" id="CHEBI:58467"/>
        <dbReference type="ChEBI" id="CHEBI:58475"/>
        <dbReference type="ChEBI" id="CHEBI:195366"/>
        <dbReference type="EC" id="2.1.2.3"/>
    </reaction>
</comment>
<keyword evidence="6 8" id="KW-0378">Hydrolase</keyword>
<evidence type="ECO:0000256" key="8">
    <source>
        <dbReference type="HAMAP-Rule" id="MF_00139"/>
    </source>
</evidence>
<evidence type="ECO:0000256" key="7">
    <source>
        <dbReference type="ARBA" id="ARBA00023268"/>
    </source>
</evidence>
<keyword evidence="11" id="KW-1185">Reference proteome</keyword>
<feature type="domain" description="MGS-like" evidence="9">
    <location>
        <begin position="4"/>
        <end position="153"/>
    </location>
</feature>
<comment type="catalytic activity">
    <reaction evidence="8">
        <text>IMP + H2O = 5-formamido-1-(5-phospho-D-ribosyl)imidazole-4-carboxamide</text>
        <dbReference type="Rhea" id="RHEA:18445"/>
        <dbReference type="ChEBI" id="CHEBI:15377"/>
        <dbReference type="ChEBI" id="CHEBI:58053"/>
        <dbReference type="ChEBI" id="CHEBI:58467"/>
        <dbReference type="EC" id="3.5.4.10"/>
    </reaction>
</comment>
<dbReference type="PIRSF" id="PIRSF000414">
    <property type="entry name" value="AICARFT_IMPCHas"/>
    <property type="match status" value="1"/>
</dbReference>
<evidence type="ECO:0000256" key="1">
    <source>
        <dbReference type="ARBA" id="ARBA00004844"/>
    </source>
</evidence>
<evidence type="ECO:0000256" key="4">
    <source>
        <dbReference type="ARBA" id="ARBA00022679"/>
    </source>
</evidence>
<dbReference type="NCBIfam" id="TIGR00355">
    <property type="entry name" value="purH"/>
    <property type="match status" value="1"/>
</dbReference>
<dbReference type="RefSeq" id="WP_019017988.1">
    <property type="nucleotide sequence ID" value="NZ_BMXD01000002.1"/>
</dbReference>
<keyword evidence="4 8" id="KW-0808">Transferase</keyword>
<evidence type="ECO:0000259" key="9">
    <source>
        <dbReference type="PROSITE" id="PS51855"/>
    </source>
</evidence>
<accession>A0ABV7M0J1</accession>
<comment type="similarity">
    <text evidence="3 8">Belongs to the PurH family.</text>
</comment>
<comment type="pathway">
    <text evidence="1 8">Purine metabolism; IMP biosynthesis via de novo pathway; IMP from 5-formamido-1-(5-phospho-D-ribosyl)imidazole-4-carboxamide: step 1/1.</text>
</comment>
<gene>
    <name evidence="8 10" type="primary">purH</name>
    <name evidence="10" type="ORF">ACFOEI_09880</name>
</gene>
<dbReference type="GO" id="GO:0003937">
    <property type="term" value="F:IMP cyclohydrolase activity"/>
    <property type="evidence" value="ECO:0007669"/>
    <property type="project" value="UniProtKB-EC"/>
</dbReference>
<keyword evidence="7 8" id="KW-0511">Multifunctional enzyme</keyword>
<reference evidence="11" key="1">
    <citation type="journal article" date="2019" name="Int. J. Syst. Evol. Microbiol.">
        <title>The Global Catalogue of Microorganisms (GCM) 10K type strain sequencing project: providing services to taxonomists for standard genome sequencing and annotation.</title>
        <authorList>
            <consortium name="The Broad Institute Genomics Platform"/>
            <consortium name="The Broad Institute Genome Sequencing Center for Infectious Disease"/>
            <person name="Wu L."/>
            <person name="Ma J."/>
        </authorList>
    </citation>
    <scope>NUCLEOTIDE SEQUENCE [LARGE SCALE GENOMIC DNA]</scope>
    <source>
        <strain evidence="11">KCTC 12847</strain>
    </source>
</reference>
<dbReference type="InterPro" id="IPR024051">
    <property type="entry name" value="AICAR_Tfase_dup_dom_sf"/>
</dbReference>
<dbReference type="InterPro" id="IPR011607">
    <property type="entry name" value="MGS-like_dom"/>
</dbReference>
<dbReference type="NCBIfam" id="NF002049">
    <property type="entry name" value="PRK00881.1"/>
    <property type="match status" value="1"/>
</dbReference>
<dbReference type="Pfam" id="PF02142">
    <property type="entry name" value="MGS"/>
    <property type="match status" value="1"/>
</dbReference>
<evidence type="ECO:0000313" key="11">
    <source>
        <dbReference type="Proteomes" id="UP001595640"/>
    </source>
</evidence>
<evidence type="ECO:0000256" key="5">
    <source>
        <dbReference type="ARBA" id="ARBA00022755"/>
    </source>
</evidence>
<dbReference type="Pfam" id="PF01808">
    <property type="entry name" value="AICARFT_IMPCHas"/>
    <property type="match status" value="1"/>
</dbReference>
<dbReference type="HAMAP" id="MF_00139">
    <property type="entry name" value="PurH"/>
    <property type="match status" value="1"/>
</dbReference>
<dbReference type="PROSITE" id="PS51855">
    <property type="entry name" value="MGS"/>
    <property type="match status" value="1"/>
</dbReference>
<dbReference type="EC" id="3.5.4.10" evidence="8"/>
<protein>
    <recommendedName>
        <fullName evidence="8">Bifunctional purine biosynthesis protein PurH</fullName>
    </recommendedName>
    <domain>
        <recommendedName>
            <fullName evidence="8">Phosphoribosylaminoimidazolecarboxamide formyltransferase</fullName>
            <ecNumber evidence="8">2.1.2.3</ecNumber>
        </recommendedName>
        <alternativeName>
            <fullName evidence="8">AICAR transformylase</fullName>
        </alternativeName>
    </domain>
    <domain>
        <recommendedName>
            <fullName evidence="8">IMP cyclohydrolase</fullName>
            <ecNumber evidence="8">3.5.4.10</ecNumber>
        </recommendedName>
        <alternativeName>
            <fullName evidence="8">ATIC</fullName>
        </alternativeName>
        <alternativeName>
            <fullName evidence="8">IMP synthase</fullName>
        </alternativeName>
        <alternativeName>
            <fullName evidence="8">Inosinicase</fullName>
        </alternativeName>
    </domain>
</protein>
<dbReference type="SUPFAM" id="SSF53927">
    <property type="entry name" value="Cytidine deaminase-like"/>
    <property type="match status" value="1"/>
</dbReference>
<dbReference type="SUPFAM" id="SSF52335">
    <property type="entry name" value="Methylglyoxal synthase-like"/>
    <property type="match status" value="1"/>
</dbReference>
<evidence type="ECO:0000256" key="3">
    <source>
        <dbReference type="ARBA" id="ARBA00007667"/>
    </source>
</evidence>
<organism evidence="10 11">
    <name type="scientific">Modicisalibacter luteus</name>
    <dbReference type="NCBI Taxonomy" id="453962"/>
    <lineage>
        <taxon>Bacteria</taxon>
        <taxon>Pseudomonadati</taxon>
        <taxon>Pseudomonadota</taxon>
        <taxon>Gammaproteobacteria</taxon>
        <taxon>Oceanospirillales</taxon>
        <taxon>Halomonadaceae</taxon>
        <taxon>Modicisalibacter</taxon>
    </lineage>
</organism>
<keyword evidence="5 8" id="KW-0658">Purine biosynthesis</keyword>
<dbReference type="InterPro" id="IPR002695">
    <property type="entry name" value="PurH-like"/>
</dbReference>
<dbReference type="Proteomes" id="UP001595640">
    <property type="component" value="Unassembled WGS sequence"/>
</dbReference>
<dbReference type="SMART" id="SM00798">
    <property type="entry name" value="AICARFT_IMPCHas"/>
    <property type="match status" value="1"/>
</dbReference>